<reference evidence="2 3" key="1">
    <citation type="submission" date="2019-06" db="EMBL/GenBank/DDBJ databases">
        <title>Genomic Encyclopedia of Type Strains, Phase IV (KMG-V): Genome sequencing to study the core and pangenomes of soil and plant-associated prokaryotes.</title>
        <authorList>
            <person name="Whitman W."/>
        </authorList>
    </citation>
    <scope>NUCLEOTIDE SEQUENCE [LARGE SCALE GENOMIC DNA]</scope>
    <source>
        <strain evidence="2 3">BR 510</strain>
    </source>
</reference>
<evidence type="ECO:0000256" key="1">
    <source>
        <dbReference type="SAM" id="MobiDB-lite"/>
    </source>
</evidence>
<feature type="region of interest" description="Disordered" evidence="1">
    <location>
        <begin position="33"/>
        <end position="77"/>
    </location>
</feature>
<dbReference type="AlphaFoldDB" id="A0A560D679"/>
<evidence type="ECO:0000313" key="2">
    <source>
        <dbReference type="EMBL" id="TWA92627.1"/>
    </source>
</evidence>
<proteinExistence type="predicted"/>
<keyword evidence="3" id="KW-1185">Reference proteome</keyword>
<evidence type="ECO:0000313" key="3">
    <source>
        <dbReference type="Proteomes" id="UP000319949"/>
    </source>
</evidence>
<dbReference type="EMBL" id="VITK01000010">
    <property type="protein sequence ID" value="TWA92627.1"/>
    <property type="molecule type" value="Genomic_DNA"/>
</dbReference>
<dbReference type="RefSeq" id="WP_145668969.1">
    <property type="nucleotide sequence ID" value="NZ_LVEM01000004.1"/>
</dbReference>
<organism evidence="2 3">
    <name type="scientific">Bradyrhizobium stylosanthis</name>
    <dbReference type="NCBI Taxonomy" id="1803665"/>
    <lineage>
        <taxon>Bacteria</taxon>
        <taxon>Pseudomonadati</taxon>
        <taxon>Pseudomonadota</taxon>
        <taxon>Alphaproteobacteria</taxon>
        <taxon>Hyphomicrobiales</taxon>
        <taxon>Nitrobacteraceae</taxon>
        <taxon>Bradyrhizobium</taxon>
    </lineage>
</organism>
<comment type="caution">
    <text evidence="2">The sequence shown here is derived from an EMBL/GenBank/DDBJ whole genome shotgun (WGS) entry which is preliminary data.</text>
</comment>
<feature type="compositionally biased region" description="Polar residues" evidence="1">
    <location>
        <begin position="33"/>
        <end position="43"/>
    </location>
</feature>
<sequence length="77" mass="8022">MDDQDRTTLVLSAIALAIAIVAASTITIEHVNTRTASNDTPPGTTGLARPHPPLDRAAGEPIQMTGTPPGANIRQRP</sequence>
<dbReference type="OrthoDB" id="8256343at2"/>
<name>A0A560D679_9BRAD</name>
<protein>
    <submittedName>
        <fullName evidence="2">Uncharacterized protein</fullName>
    </submittedName>
</protein>
<gene>
    <name evidence="2" type="ORF">FBZ96_11098</name>
</gene>
<dbReference type="Proteomes" id="UP000319949">
    <property type="component" value="Unassembled WGS sequence"/>
</dbReference>
<accession>A0A560D679</accession>